<dbReference type="PANTHER" id="PTHR33371">
    <property type="entry name" value="INTERMEMBRANE PHOSPHOLIPID TRANSPORT SYSTEM BINDING PROTEIN MLAD-RELATED"/>
    <property type="match status" value="1"/>
</dbReference>
<keyword evidence="1" id="KW-1133">Transmembrane helix</keyword>
<dbReference type="AlphaFoldDB" id="A0A382KFY7"/>
<dbReference type="PANTHER" id="PTHR33371:SF4">
    <property type="entry name" value="INTERMEMBRANE PHOSPHOLIPID TRANSPORT SYSTEM BINDING PROTEIN MLAD"/>
    <property type="match status" value="1"/>
</dbReference>
<dbReference type="InterPro" id="IPR052336">
    <property type="entry name" value="MlaD_Phospholipid_Transporter"/>
</dbReference>
<proteinExistence type="predicted"/>
<feature type="non-terminal residue" evidence="3">
    <location>
        <position position="192"/>
    </location>
</feature>
<protein>
    <recommendedName>
        <fullName evidence="2">Mce/MlaD domain-containing protein</fullName>
    </recommendedName>
</protein>
<evidence type="ECO:0000259" key="2">
    <source>
        <dbReference type="Pfam" id="PF02470"/>
    </source>
</evidence>
<dbReference type="InterPro" id="IPR003399">
    <property type="entry name" value="Mce/MlaD"/>
</dbReference>
<evidence type="ECO:0000256" key="1">
    <source>
        <dbReference type="SAM" id="Phobius"/>
    </source>
</evidence>
<gene>
    <name evidence="3" type="ORF">METZ01_LOCUS275116</name>
</gene>
<accession>A0A382KFY7</accession>
<feature type="domain" description="Mce/MlaD" evidence="2">
    <location>
        <begin position="36"/>
        <end position="113"/>
    </location>
</feature>
<reference evidence="3" key="1">
    <citation type="submission" date="2018-05" db="EMBL/GenBank/DDBJ databases">
        <authorList>
            <person name="Lanie J.A."/>
            <person name="Ng W.-L."/>
            <person name="Kazmierczak K.M."/>
            <person name="Andrzejewski T.M."/>
            <person name="Davidsen T.M."/>
            <person name="Wayne K.J."/>
            <person name="Tettelin H."/>
            <person name="Glass J.I."/>
            <person name="Rusch D."/>
            <person name="Podicherti R."/>
            <person name="Tsui H.-C.T."/>
            <person name="Winkler M.E."/>
        </authorList>
    </citation>
    <scope>NUCLEOTIDE SEQUENCE</scope>
</reference>
<organism evidence="3">
    <name type="scientific">marine metagenome</name>
    <dbReference type="NCBI Taxonomy" id="408172"/>
    <lineage>
        <taxon>unclassified sequences</taxon>
        <taxon>metagenomes</taxon>
        <taxon>ecological metagenomes</taxon>
    </lineage>
</organism>
<dbReference type="Pfam" id="PF02470">
    <property type="entry name" value="MlaD"/>
    <property type="match status" value="1"/>
</dbReference>
<evidence type="ECO:0000313" key="3">
    <source>
        <dbReference type="EMBL" id="SVC22262.1"/>
    </source>
</evidence>
<feature type="transmembrane region" description="Helical" evidence="1">
    <location>
        <begin position="6"/>
        <end position="27"/>
    </location>
</feature>
<name>A0A382KFY7_9ZZZZ</name>
<sequence length="192" mass="21541">MKISRLFWIGLIFVMSIVVFILGLIYLQEISIKKSNYTFTVLFENIQGLNVGDEVDMLGKKIGKVSHSHILGQKISVELSIDNSFAFSIPIDSKIEVKSEGLIGSKFISITPGFNTKEYILPGTTVEGLREFDFSEITPGIVPLTQDLSAFARRLKATLGEEEKDKIRLTIRNIESLTAGLDTFIYNYRNIV</sequence>
<keyword evidence="1" id="KW-0812">Transmembrane</keyword>
<keyword evidence="1" id="KW-0472">Membrane</keyword>
<dbReference type="EMBL" id="UINC01079853">
    <property type="protein sequence ID" value="SVC22262.1"/>
    <property type="molecule type" value="Genomic_DNA"/>
</dbReference>